<dbReference type="Pfam" id="PF17963">
    <property type="entry name" value="Big_9"/>
    <property type="match status" value="2"/>
</dbReference>
<comment type="caution">
    <text evidence="4">The sequence shown here is derived from an EMBL/GenBank/DDBJ whole genome shotgun (WGS) entry which is preliminary data.</text>
</comment>
<evidence type="ECO:0000259" key="2">
    <source>
        <dbReference type="PROSITE" id="PS50853"/>
    </source>
</evidence>
<evidence type="ECO:0000313" key="5">
    <source>
        <dbReference type="Proteomes" id="UP001207742"/>
    </source>
</evidence>
<keyword evidence="5" id="KW-1185">Reference proteome</keyword>
<dbReference type="SUPFAM" id="SSF49313">
    <property type="entry name" value="Cadherin-like"/>
    <property type="match status" value="2"/>
</dbReference>
<feature type="domain" description="Fibronectin type-III" evidence="2">
    <location>
        <begin position="1482"/>
        <end position="1575"/>
    </location>
</feature>
<dbReference type="EMBL" id="JAPDNS010000001">
    <property type="protein sequence ID" value="MCW3484896.1"/>
    <property type="molecule type" value="Genomic_DNA"/>
</dbReference>
<dbReference type="Pfam" id="PF18962">
    <property type="entry name" value="Por_Secre_tail"/>
    <property type="match status" value="1"/>
</dbReference>
<feature type="domain" description="PA14" evidence="3">
    <location>
        <begin position="621"/>
        <end position="764"/>
    </location>
</feature>
<keyword evidence="1" id="KW-0677">Repeat</keyword>
<feature type="domain" description="Fibronectin type-III" evidence="2">
    <location>
        <begin position="537"/>
        <end position="625"/>
    </location>
</feature>
<protein>
    <submittedName>
        <fullName evidence="4">Fibronectin type III domain-containing protein</fullName>
    </submittedName>
</protein>
<dbReference type="Gene3D" id="2.60.120.380">
    <property type="match status" value="2"/>
</dbReference>
<dbReference type="SUPFAM" id="SSF53474">
    <property type="entry name" value="alpha/beta-Hydrolases"/>
    <property type="match status" value="1"/>
</dbReference>
<organism evidence="4 5">
    <name type="scientific">Chitinophaga nivalis</name>
    <dbReference type="NCBI Taxonomy" id="2991709"/>
    <lineage>
        <taxon>Bacteria</taxon>
        <taxon>Pseudomonadati</taxon>
        <taxon>Bacteroidota</taxon>
        <taxon>Chitinophagia</taxon>
        <taxon>Chitinophagales</taxon>
        <taxon>Chitinophagaceae</taxon>
        <taxon>Chitinophaga</taxon>
    </lineage>
</organism>
<dbReference type="SUPFAM" id="SSF56988">
    <property type="entry name" value="Anthrax protective antigen"/>
    <property type="match status" value="2"/>
</dbReference>
<dbReference type="InterPro" id="IPR036116">
    <property type="entry name" value="FN3_sf"/>
</dbReference>
<feature type="domain" description="Fibronectin type-III" evidence="2">
    <location>
        <begin position="1019"/>
        <end position="1109"/>
    </location>
</feature>
<dbReference type="Proteomes" id="UP001207742">
    <property type="component" value="Unassembled WGS sequence"/>
</dbReference>
<dbReference type="PANTHER" id="PTHR46708:SF2">
    <property type="entry name" value="FIBRONECTIN TYPE-III DOMAIN-CONTAINING PROTEIN"/>
    <property type="match status" value="1"/>
</dbReference>
<proteinExistence type="predicted"/>
<dbReference type="Pfam" id="PF07691">
    <property type="entry name" value="PA14"/>
    <property type="match status" value="2"/>
</dbReference>
<dbReference type="PROSITE" id="PS51820">
    <property type="entry name" value="PA14"/>
    <property type="match status" value="2"/>
</dbReference>
<dbReference type="PROSITE" id="PS50853">
    <property type="entry name" value="FN3"/>
    <property type="match status" value="6"/>
</dbReference>
<evidence type="ECO:0000256" key="1">
    <source>
        <dbReference type="ARBA" id="ARBA00022737"/>
    </source>
</evidence>
<dbReference type="RefSeq" id="WP_264730845.1">
    <property type="nucleotide sequence ID" value="NZ_JAPDNR010000001.1"/>
</dbReference>
<name>A0ABT3ILW2_9BACT</name>
<feature type="domain" description="Fibronectin type-III" evidence="2">
    <location>
        <begin position="1850"/>
        <end position="1940"/>
    </location>
</feature>
<dbReference type="CDD" id="cd00063">
    <property type="entry name" value="FN3"/>
    <property type="match status" value="6"/>
</dbReference>
<accession>A0ABT3ILW2</accession>
<sequence>MNHLWAQTGVLDPNDPIVEYNQSSPPATPPYGTLAKWVRTSRFNWNTNSYKAYYYNGLAFRLKFPKTYTPGTTKKYPILIFFHGVGEKGKIYDNEFQLYHGGEVFAGKVDNGSFDGFLLFPQNQSGFFGNAQYDVINSLINNYLIPQVNVDPWRIYVNGLSGGGSSTWEYMMRYPKQVATATPISAASVNFKSSIDIYKFTPIWLFQGGKDNNPDPGTTQNLFAAVKAAGGNMDVKVYENVGHSCWYQAWAEPNFFPFLLKGHKANPWPLFGRTEFCPGDPISVVLGLTAGFDAYEWRKDGEVIPDATGNTLTVTAIGTYDARIKNGSSWSPYSPVPVVIQTKTATIPPDITIPGIQSKVLPTPEGKTSVTLEVPIGYASYSWRKTTDTATELGKANTFSASAPGGYVVKVMEQYGCASAFSNPFQVISASGANTPAPASGLTALAAGKTQVELNWTRNPNAPNPETGYEIYRSTTTGSGYTLAAITEAGTVNYTDNGLNANTRYYYIIRAVNNNGAAAVSNEANAKTLVDNINPTSPMNLRITGTSSNYVDLAWEAATDDVGVDKYDIYINGIKSYVVPGTQTTFTAYNLTKGQQYTFVVKARDLVGNISPASNQAATQAVLKGLTYRVYNGTFTKMPDFTTLTNPVATGIAPAVDLSIRKADTKYAIIWQGFINIPVSGSYTFGTTSDDGSKIYINKAYSATATPTIDHGGPHGTTSKEATLNLTAGIYPFTATYFQQSGGQAMDVYWKNTANGITTAKSIAPEFFRESIAVPGNPPAAVSGIDVTALSYDKIRVNWNDNSNNEKGFEIYRANNPAGPYSTIYTTAANVTSFTDSALVPQTTYYYKVLAVNQYGDAGFSQDNYGALAYSFYYTTGNGTLPDFNTLTPITSGYTNTVSLTPATRGTNFSLLFKGIINIPTTGAYTFYTRSDDGSVMLIDGAQIVNNNYSQGVTERSGNVNLTAGTHLFQVGYSQGSGSSYLKVSYRGPNIVKQEIPDSAYVNNKMRATTLALPGSPLSPSALVAASLTPTRIKLTWNDNSNNETGFEVYRANSSGGTYTLIGTLDAAINTYLDTTLSANTAYYYKVRAMNAGGYSGMSNEASVTTLNNAPVFSSQLKDYAIHYSTPLVINITATDADDEPLNFTGTNIPAFGTLTDNGNGTASLTFTPTENDLGIYNDIKVTVQDQHQGITSQTFKLTVKNTYPPVLSTINNINVNSGATAQIPLTATNNNVGDVLTWSVNGLPAFATFNSDGNTAGISLAPGNADAGIYPVSVTINGNGGTDTRTFSITVNAINPNKRVYINFTDGVTVAGGYWNNTTKQPVLNDQYSNLKDSSNQPTTLGFQIMTPWQNLTNGSNTLGATTGNNSGVYPDVVMQTAYWSTTVKQTIKFTGLKTGADYKYAFTFFGSRGGVTDNRTSLYTINGASVSLNAASNKTNTVTLYNVVPNANGEVTLDMQNAPGSQYSYLNALVIDLLYDDHTPPAKPGNISAQQAAKGVKVSWTDFSYNETGFEVYRADSLHGAYTLLTNPATNANVTSYIDSTAKANATYAYTVKAVNTYGSRSSDSILITTGNNNPVLPAISNVTLKTGDTLKISLRATDDPEDQLTFSASGLPAFATLTDNGNGTGLLTLLPGNNAAGNYNNITVKVADNNGGSATRTFNIAVKDRNITAVYINVNDANPAGTPWNNVNATPGAGKTLSNLLDEYGTATGINLVQVDAIQGFNSLGATTGNNSGVYPDAVMQTNYFEGSDNARKLRLTNVPSGKKYNLVFFGSRSGATDNKNTDYTAGGQTVTLNAASNTRNTAQINGLSPDADGNIEFTFKRSSGSSYGYLAAIVLQSYIDNGLPAAPNNLYAVGTSKSAIKLTWTDRASNESGYEVWRSNTAEGAYSLITTVGANVVTYQDNGLGSNTTYYYKVRAVAGNINSEYSNTANAATYAYTVFLNFNRDNPADAPWNNTNNVPMPNQVFDNLLNDEGNKSGVSVTIVNNFSGENPFGMNTGNNSGVYPDNVIRSTYWLDYGIAAKLRIDGLNQSQAYSFTFFGSREGGGDRTTVYTINGNSVSLNCSNNINQTVTLSDIRPDANGGVFLDVTLGPTATYGYLGALVISGYNAKEPDAAKKKLQSLVQNKAVGAAILTNKNSSGNTIADKEKTEILNVYPNPFKDQVYLQINNTGSPKNLLVKLFTSDGKLVSAKQLSQVAPGTQVIKVPFDNAGSLSMGVYILQITNGNKQVQTFKLIKN</sequence>
<dbReference type="NCBIfam" id="TIGR04183">
    <property type="entry name" value="Por_Secre_tail"/>
    <property type="match status" value="1"/>
</dbReference>
<evidence type="ECO:0000259" key="3">
    <source>
        <dbReference type="PROSITE" id="PS51820"/>
    </source>
</evidence>
<dbReference type="PANTHER" id="PTHR46708">
    <property type="entry name" value="TENASCIN"/>
    <property type="match status" value="1"/>
</dbReference>
<dbReference type="Pfam" id="PF00041">
    <property type="entry name" value="fn3"/>
    <property type="match status" value="3"/>
</dbReference>
<dbReference type="Gene3D" id="2.60.40.10">
    <property type="entry name" value="Immunoglobulins"/>
    <property type="match status" value="9"/>
</dbReference>
<dbReference type="InterPro" id="IPR050991">
    <property type="entry name" value="ECM_Regulatory_Proteins"/>
</dbReference>
<dbReference type="InterPro" id="IPR026444">
    <property type="entry name" value="Secre_tail"/>
</dbReference>
<feature type="domain" description="Fibronectin type-III" evidence="2">
    <location>
        <begin position="778"/>
        <end position="879"/>
    </location>
</feature>
<dbReference type="InterPro" id="IPR015919">
    <property type="entry name" value="Cadherin-like_sf"/>
</dbReference>
<dbReference type="InterPro" id="IPR029058">
    <property type="entry name" value="AB_hydrolase_fold"/>
</dbReference>
<reference evidence="4 5" key="1">
    <citation type="submission" date="2022-10" db="EMBL/GenBank/DDBJ databases">
        <title>Chitinophaga nivalis PC15 sp. nov., isolated from Pyeongchang county, South Korea.</title>
        <authorList>
            <person name="Trinh H.N."/>
        </authorList>
    </citation>
    <scope>NUCLEOTIDE SEQUENCE [LARGE SCALE GENOMIC DNA]</scope>
    <source>
        <strain evidence="4 5">PC14</strain>
    </source>
</reference>
<dbReference type="InterPro" id="IPR037524">
    <property type="entry name" value="PA14/GLEYA"/>
</dbReference>
<dbReference type="SMART" id="SM00060">
    <property type="entry name" value="FN3"/>
    <property type="match status" value="6"/>
</dbReference>
<dbReference type="SUPFAM" id="SSF49265">
    <property type="entry name" value="Fibronectin type III"/>
    <property type="match status" value="3"/>
</dbReference>
<dbReference type="SMART" id="SM00758">
    <property type="entry name" value="PA14"/>
    <property type="match status" value="2"/>
</dbReference>
<feature type="domain" description="PA14" evidence="3">
    <location>
        <begin position="863"/>
        <end position="1000"/>
    </location>
</feature>
<dbReference type="Gene3D" id="3.40.50.1820">
    <property type="entry name" value="alpha/beta hydrolase"/>
    <property type="match status" value="1"/>
</dbReference>
<dbReference type="InterPro" id="IPR003961">
    <property type="entry name" value="FN3_dom"/>
</dbReference>
<gene>
    <name evidence="4" type="ORF">OL497_13385</name>
</gene>
<dbReference type="InterPro" id="IPR011658">
    <property type="entry name" value="PA14_dom"/>
</dbReference>
<evidence type="ECO:0000313" key="4">
    <source>
        <dbReference type="EMBL" id="MCW3484896.1"/>
    </source>
</evidence>
<feature type="domain" description="Fibronectin type-III" evidence="2">
    <location>
        <begin position="438"/>
        <end position="531"/>
    </location>
</feature>
<dbReference type="InterPro" id="IPR013783">
    <property type="entry name" value="Ig-like_fold"/>
</dbReference>